<feature type="transmembrane region" description="Helical" evidence="1">
    <location>
        <begin position="71"/>
        <end position="91"/>
    </location>
</feature>
<keyword evidence="1" id="KW-0472">Membrane</keyword>
<reference evidence="2" key="1">
    <citation type="submission" date="2020-05" db="EMBL/GenBank/DDBJ databases">
        <authorList>
            <person name="Chiriac C."/>
            <person name="Salcher M."/>
            <person name="Ghai R."/>
            <person name="Kavagutti S V."/>
        </authorList>
    </citation>
    <scope>NUCLEOTIDE SEQUENCE</scope>
</reference>
<accession>A0A6J6IPH4</accession>
<proteinExistence type="predicted"/>
<organism evidence="2">
    <name type="scientific">freshwater metagenome</name>
    <dbReference type="NCBI Taxonomy" id="449393"/>
    <lineage>
        <taxon>unclassified sequences</taxon>
        <taxon>metagenomes</taxon>
        <taxon>ecological metagenomes</taxon>
    </lineage>
</organism>
<dbReference type="EMBL" id="CAEZVF010000154">
    <property type="protein sequence ID" value="CAB4626159.1"/>
    <property type="molecule type" value="Genomic_DNA"/>
</dbReference>
<gene>
    <name evidence="2" type="ORF">UFOPK1939_00940</name>
</gene>
<feature type="transmembrane region" description="Helical" evidence="1">
    <location>
        <begin position="32"/>
        <end position="51"/>
    </location>
</feature>
<keyword evidence="1" id="KW-1133">Transmembrane helix</keyword>
<dbReference type="GO" id="GO:0016020">
    <property type="term" value="C:membrane"/>
    <property type="evidence" value="ECO:0007669"/>
    <property type="project" value="InterPro"/>
</dbReference>
<dbReference type="AlphaFoldDB" id="A0A6J6IPH4"/>
<sequence>MSGLGAFLSFILFVFTLLLIARIVFDYVRMFARDWVPSGIVLVLLEGIYWVTDPPVKALRRVIPPVRLGGVALDLSVLVLFVILAILRRLVLFL</sequence>
<evidence type="ECO:0000313" key="2">
    <source>
        <dbReference type="EMBL" id="CAB4626159.1"/>
    </source>
</evidence>
<feature type="transmembrane region" description="Helical" evidence="1">
    <location>
        <begin position="6"/>
        <end position="25"/>
    </location>
</feature>
<name>A0A6J6IPH4_9ZZZZ</name>
<dbReference type="Pfam" id="PF02325">
    <property type="entry name" value="CCB3_YggT"/>
    <property type="match status" value="1"/>
</dbReference>
<protein>
    <submittedName>
        <fullName evidence="2">Unannotated protein</fullName>
    </submittedName>
</protein>
<evidence type="ECO:0000256" key="1">
    <source>
        <dbReference type="SAM" id="Phobius"/>
    </source>
</evidence>
<keyword evidence="1" id="KW-0812">Transmembrane</keyword>
<dbReference type="InterPro" id="IPR003425">
    <property type="entry name" value="CCB3/YggT"/>
</dbReference>